<dbReference type="GO" id="GO:0032266">
    <property type="term" value="F:phosphatidylinositol-3-phosphate binding"/>
    <property type="evidence" value="ECO:0007669"/>
    <property type="project" value="UniProtKB-ARBA"/>
</dbReference>
<evidence type="ECO:0000313" key="6">
    <source>
        <dbReference type="EMBL" id="EMG47491.1"/>
    </source>
</evidence>
<dbReference type="Gene3D" id="3.30.40.10">
    <property type="entry name" value="Zinc/RING finger domain, C3HC4 (zinc finger)"/>
    <property type="match status" value="2"/>
</dbReference>
<proteinExistence type="predicted"/>
<keyword evidence="1" id="KW-0479">Metal-binding</keyword>
<gene>
    <name evidence="6" type="ORF">G210_2161</name>
</gene>
<evidence type="ECO:0000256" key="2">
    <source>
        <dbReference type="ARBA" id="ARBA00022771"/>
    </source>
</evidence>
<name>M3IM83_CANMX</name>
<dbReference type="AlphaFoldDB" id="M3IM83"/>
<feature type="non-terminal residue" evidence="6">
    <location>
        <position position="1"/>
    </location>
</feature>
<dbReference type="SUPFAM" id="SSF57903">
    <property type="entry name" value="FYVE/PHD zinc finger"/>
    <property type="match status" value="2"/>
</dbReference>
<evidence type="ECO:0000256" key="4">
    <source>
        <dbReference type="PROSITE-ProRule" id="PRU00091"/>
    </source>
</evidence>
<dbReference type="STRING" id="1245528.M3IM83"/>
<reference evidence="6 7" key="1">
    <citation type="submission" date="2013-02" db="EMBL/GenBank/DDBJ databases">
        <title>Genome sequence of Candida maltosa Xu316, a potential industrial strain for xylitol and ethanol production.</title>
        <authorList>
            <person name="Yu J."/>
            <person name="Wang Q."/>
            <person name="Geng X."/>
            <person name="Bao W."/>
            <person name="He P."/>
            <person name="Cai J."/>
        </authorList>
    </citation>
    <scope>NUCLEOTIDE SEQUENCE [LARGE SCALE GENOMIC DNA]</scope>
    <source>
        <strain evidence="7">Xu316</strain>
    </source>
</reference>
<dbReference type="PANTHER" id="PTHR23164:SF30">
    <property type="entry name" value="EARLY ENDOSOME ANTIGEN 1"/>
    <property type="match status" value="1"/>
</dbReference>
<dbReference type="Pfam" id="PF11464">
    <property type="entry name" value="Rbsn"/>
    <property type="match status" value="1"/>
</dbReference>
<dbReference type="HOGENOM" id="CLU_026440_0_0_1"/>
<dbReference type="EMBL" id="AOGT01001547">
    <property type="protein sequence ID" value="EMG47491.1"/>
    <property type="molecule type" value="Genomic_DNA"/>
</dbReference>
<dbReference type="InterPro" id="IPR013083">
    <property type="entry name" value="Znf_RING/FYVE/PHD"/>
</dbReference>
<evidence type="ECO:0000256" key="1">
    <source>
        <dbReference type="ARBA" id="ARBA00022723"/>
    </source>
</evidence>
<dbReference type="CDD" id="cd15737">
    <property type="entry name" value="FYVE2_Vac1p_like"/>
    <property type="match status" value="1"/>
</dbReference>
<dbReference type="InterPro" id="IPR000306">
    <property type="entry name" value="Znf_FYVE"/>
</dbReference>
<dbReference type="InterPro" id="IPR011011">
    <property type="entry name" value="Znf_FYVE_PHD"/>
</dbReference>
<comment type="caution">
    <text evidence="6">The sequence shown here is derived from an EMBL/GenBank/DDBJ whole genome shotgun (WGS) entry which is preliminary data.</text>
</comment>
<dbReference type="eggNOG" id="KOG1842">
    <property type="taxonomic scope" value="Eukaryota"/>
</dbReference>
<dbReference type="InterPro" id="IPR036531">
    <property type="entry name" value="Rbsn_Rab-bd_sf"/>
</dbReference>
<dbReference type="SUPFAM" id="SSF140125">
    <property type="entry name" value="Rabenosyn-5 Rab-binding domain-like"/>
    <property type="match status" value="1"/>
</dbReference>
<sequence>MFLKISCTPPSIMNTTPPRKINRISFSDNGFSIGDSELNAPGSSIRRSHWKPHSSTSRCTLCDKTLSVKNGIVNCRKCGQLFCNDHTHYKVRLRNPEGDEKVPQYDSSGVWCRCCETCYLAKQTSPEVNSVDLTDEFQHYRQNKVESQQLYRTKIQRNFIKLTNLLLDNSSVDEVVNWSPDSTNCSICFVKFNIFIRRHHCRLCGTVVCDDPNGIRKSCSINVPLIKLIEKLPHLNYQKPPSPDEKVKFRCCVDCKNALLFDWKRQVDTDDGVFVMYEAMSVQKQQIDRLIPQFESLVNAMQDSIKVRNKLVHALKDLENSLIQFRDSFYSKEDDKLMIKSEYVTYEKVITNIYQANAMFLQDNLVKYKSISDQYKEKTELPRTPSPPRLTKKQIREMREQLMVINEQKFLVENLIKDYTKARRFGELDSLIANKTELQNAIDELERELGEFSF</sequence>
<keyword evidence="7" id="KW-1185">Reference proteome</keyword>
<dbReference type="InterPro" id="IPR017455">
    <property type="entry name" value="Znf_FYVE-rel"/>
</dbReference>
<dbReference type="SMART" id="SM00064">
    <property type="entry name" value="FYVE"/>
    <property type="match status" value="2"/>
</dbReference>
<dbReference type="OrthoDB" id="166134at2759"/>
<protein>
    <recommendedName>
        <fullName evidence="5">FYVE-type domain-containing protein</fullName>
    </recommendedName>
</protein>
<dbReference type="CDD" id="cd15761">
    <property type="entry name" value="FYVE1_Vac1p_like"/>
    <property type="match status" value="1"/>
</dbReference>
<keyword evidence="2 4" id="KW-0863">Zinc-finger</keyword>
<dbReference type="GO" id="GO:0008270">
    <property type="term" value="F:zinc ion binding"/>
    <property type="evidence" value="ECO:0007669"/>
    <property type="project" value="UniProtKB-KW"/>
</dbReference>
<accession>M3IM83</accession>
<dbReference type="Proteomes" id="UP000011777">
    <property type="component" value="Unassembled WGS sequence"/>
</dbReference>
<dbReference type="PROSITE" id="PS50178">
    <property type="entry name" value="ZF_FYVE"/>
    <property type="match status" value="2"/>
</dbReference>
<feature type="domain" description="FYVE-type" evidence="5">
    <location>
        <begin position="53"/>
        <end position="123"/>
    </location>
</feature>
<evidence type="ECO:0000256" key="3">
    <source>
        <dbReference type="ARBA" id="ARBA00022833"/>
    </source>
</evidence>
<dbReference type="InterPro" id="IPR021565">
    <property type="entry name" value="Rbsn_Rab-bd"/>
</dbReference>
<dbReference type="PANTHER" id="PTHR23164">
    <property type="entry name" value="EARLY ENDOSOME ANTIGEN 1"/>
    <property type="match status" value="1"/>
</dbReference>
<feature type="domain" description="FYVE-type" evidence="5">
    <location>
        <begin position="179"/>
        <end position="260"/>
    </location>
</feature>
<evidence type="ECO:0000313" key="7">
    <source>
        <dbReference type="Proteomes" id="UP000011777"/>
    </source>
</evidence>
<keyword evidence="3" id="KW-0862">Zinc</keyword>
<organism evidence="6 7">
    <name type="scientific">Candida maltosa (strain Xu316)</name>
    <name type="common">Yeast</name>
    <dbReference type="NCBI Taxonomy" id="1245528"/>
    <lineage>
        <taxon>Eukaryota</taxon>
        <taxon>Fungi</taxon>
        <taxon>Dikarya</taxon>
        <taxon>Ascomycota</taxon>
        <taxon>Saccharomycotina</taxon>
        <taxon>Pichiomycetes</taxon>
        <taxon>Debaryomycetaceae</taxon>
        <taxon>Candida/Lodderomyces clade</taxon>
        <taxon>Candida</taxon>
    </lineage>
</organism>
<dbReference type="Pfam" id="PF01363">
    <property type="entry name" value="FYVE"/>
    <property type="match status" value="2"/>
</dbReference>
<dbReference type="OMA" id="RKCGKLY"/>
<evidence type="ECO:0000259" key="5">
    <source>
        <dbReference type="PROSITE" id="PS50178"/>
    </source>
</evidence>